<dbReference type="InterPro" id="IPR040296">
    <property type="entry name" value="PSBT"/>
</dbReference>
<dbReference type="KEGG" id="nnu:104585906"/>
<name>A0A1U7YU04_NELNU</name>
<gene>
    <name evidence="2" type="primary">LOC104585906</name>
</gene>
<dbReference type="PANTHER" id="PTHR34940">
    <property type="entry name" value="PHOTOSYSTEM II 5 KDA PROTEIN, CHLOROPLASTIC"/>
    <property type="match status" value="1"/>
</dbReference>
<sequence>MASITMTASFLGGVSASERPSTTARRSLIVAKAARAGEGDQVKLSCTNKEAGNGRRDLMFAAAAAAVCSIAGVAVAEEPKAGTPDALKKYAPICVTMPTARVCHKGR</sequence>
<dbReference type="RefSeq" id="XP_010241247.1">
    <property type="nucleotide sequence ID" value="XM_010242945.2"/>
</dbReference>
<dbReference type="STRING" id="4432.A0A1U7YU04"/>
<dbReference type="PANTHER" id="PTHR34940:SF1">
    <property type="entry name" value="PHOTOSYSTEM II 5 KDA PROTEIN, CHLOROPLASTIC"/>
    <property type="match status" value="1"/>
</dbReference>
<proteinExistence type="predicted"/>
<accession>A0A1U7YU04</accession>
<organism evidence="1 2">
    <name type="scientific">Nelumbo nucifera</name>
    <name type="common">Sacred lotus</name>
    <dbReference type="NCBI Taxonomy" id="4432"/>
    <lineage>
        <taxon>Eukaryota</taxon>
        <taxon>Viridiplantae</taxon>
        <taxon>Streptophyta</taxon>
        <taxon>Embryophyta</taxon>
        <taxon>Tracheophyta</taxon>
        <taxon>Spermatophyta</taxon>
        <taxon>Magnoliopsida</taxon>
        <taxon>Proteales</taxon>
        <taxon>Nelumbonaceae</taxon>
        <taxon>Nelumbo</taxon>
    </lineage>
</organism>
<dbReference type="AlphaFoldDB" id="A0A1U7YU04"/>
<dbReference type="GeneID" id="104585906"/>
<dbReference type="OrthoDB" id="686716at2759"/>
<protein>
    <submittedName>
        <fullName evidence="2">Photosystem II 5 kDa protein, chloroplastic-like</fullName>
    </submittedName>
</protein>
<evidence type="ECO:0000313" key="1">
    <source>
        <dbReference type="Proteomes" id="UP000189703"/>
    </source>
</evidence>
<dbReference type="eggNOG" id="ENOG502S9YJ">
    <property type="taxonomic scope" value="Eukaryota"/>
</dbReference>
<dbReference type="Proteomes" id="UP000189703">
    <property type="component" value="Unplaced"/>
</dbReference>
<dbReference type="FunCoup" id="A0A1U7YU04">
    <property type="interactions" value="1704"/>
</dbReference>
<reference evidence="2" key="1">
    <citation type="submission" date="2025-08" db="UniProtKB">
        <authorList>
            <consortium name="RefSeq"/>
        </authorList>
    </citation>
    <scope>IDENTIFICATION</scope>
</reference>
<dbReference type="OMA" id="SARICYK"/>
<keyword evidence="1" id="KW-1185">Reference proteome</keyword>
<evidence type="ECO:0000313" key="2">
    <source>
        <dbReference type="RefSeq" id="XP_010241247.1"/>
    </source>
</evidence>